<gene>
    <name evidence="1" type="ORF">SDC9_156976</name>
</gene>
<reference evidence="1" key="1">
    <citation type="submission" date="2019-08" db="EMBL/GenBank/DDBJ databases">
        <authorList>
            <person name="Kucharzyk K."/>
            <person name="Murdoch R.W."/>
            <person name="Higgins S."/>
            <person name="Loffler F."/>
        </authorList>
    </citation>
    <scope>NUCLEOTIDE SEQUENCE</scope>
</reference>
<accession>A0A645FAV7</accession>
<organism evidence="1">
    <name type="scientific">bioreactor metagenome</name>
    <dbReference type="NCBI Taxonomy" id="1076179"/>
    <lineage>
        <taxon>unclassified sequences</taxon>
        <taxon>metagenomes</taxon>
        <taxon>ecological metagenomes</taxon>
    </lineage>
</organism>
<name>A0A645FAV7_9ZZZZ</name>
<sequence>MILPDSRQFDAEEEKSVRSHRMQGVGQFVQCFFVRKETVSAVARFGAESRFRRKRPDRVRRRRRRRDRPAAGGFLRAAMVQVDFVADAVAAAIAAADMQIFRRDPDAFVDDRQVDDLFELDGNFVQQIGVTATNHRVVVRPHLRGGQFRRINRFRLRVEQQERVAVPERNQP</sequence>
<comment type="caution">
    <text evidence="1">The sequence shown here is derived from an EMBL/GenBank/DDBJ whole genome shotgun (WGS) entry which is preliminary data.</text>
</comment>
<evidence type="ECO:0000313" key="1">
    <source>
        <dbReference type="EMBL" id="MPN09684.1"/>
    </source>
</evidence>
<dbReference type="AlphaFoldDB" id="A0A645FAV7"/>
<proteinExistence type="predicted"/>
<protein>
    <submittedName>
        <fullName evidence="1">Uncharacterized protein</fullName>
    </submittedName>
</protein>
<dbReference type="EMBL" id="VSSQ01055817">
    <property type="protein sequence ID" value="MPN09684.1"/>
    <property type="molecule type" value="Genomic_DNA"/>
</dbReference>